<evidence type="ECO:0008006" key="4">
    <source>
        <dbReference type="Google" id="ProtNLM"/>
    </source>
</evidence>
<dbReference type="Proteomes" id="UP000094969">
    <property type="component" value="Chromosome"/>
</dbReference>
<feature type="signal peptide" evidence="1">
    <location>
        <begin position="1"/>
        <end position="33"/>
    </location>
</feature>
<proteinExistence type="predicted"/>
<dbReference type="AlphaFoldDB" id="A0A1D7UBR9"/>
<gene>
    <name evidence="2" type="ORF">BHK69_27585</name>
</gene>
<accession>A0A1D7UBR9</accession>
<dbReference type="EMBL" id="CP017147">
    <property type="protein sequence ID" value="AOO84833.1"/>
    <property type="molecule type" value="Genomic_DNA"/>
</dbReference>
<name>A0A1D7UBR9_9HYPH</name>
<sequence length="127" mass="14019">MSKAFSISKTTTAALAAAVMSAGVIAWSAPAEARPHGGGFHRGGMAFHGGSFHRGFARPAFAGRAAFFHGRHVQRGRFFWGGPAFAFALGAPYYYNNHYYNGGCYPVWRRYYNPWGYVVTRRVMVCN</sequence>
<evidence type="ECO:0000256" key="1">
    <source>
        <dbReference type="SAM" id="SignalP"/>
    </source>
</evidence>
<dbReference type="KEGG" id="bvv:BHK69_27585"/>
<evidence type="ECO:0000313" key="2">
    <source>
        <dbReference type="EMBL" id="AOO84833.1"/>
    </source>
</evidence>
<feature type="chain" id="PRO_5009100178" description="Sulfur globule protein" evidence="1">
    <location>
        <begin position="34"/>
        <end position="127"/>
    </location>
</feature>
<organism evidence="2 3">
    <name type="scientific">Bosea vaviloviae</name>
    <dbReference type="NCBI Taxonomy" id="1526658"/>
    <lineage>
        <taxon>Bacteria</taxon>
        <taxon>Pseudomonadati</taxon>
        <taxon>Pseudomonadota</taxon>
        <taxon>Alphaproteobacteria</taxon>
        <taxon>Hyphomicrobiales</taxon>
        <taxon>Boseaceae</taxon>
        <taxon>Bosea</taxon>
    </lineage>
</organism>
<keyword evidence="3" id="KW-1185">Reference proteome</keyword>
<reference evidence="2 3" key="1">
    <citation type="journal article" date="2015" name="Antonie Van Leeuwenhoek">
        <title>Bosea vaviloviae sp. nov., a new species of slow-growing rhizobia isolated from nodules of the relict species Vavilovia formosa (Stev.) Fed.</title>
        <authorList>
            <person name="Safronova V.I."/>
            <person name="Kuznetsova I.G."/>
            <person name="Sazanova A.L."/>
            <person name="Kimeklis A.K."/>
            <person name="Belimov A.A."/>
            <person name="Andronov E.E."/>
            <person name="Pinaev A.G."/>
            <person name="Chizhevskaya E.P."/>
            <person name="Pukhaev A.R."/>
            <person name="Popov K.P."/>
            <person name="Willems A."/>
            <person name="Tikhonovich I.A."/>
        </authorList>
    </citation>
    <scope>NUCLEOTIDE SEQUENCE [LARGE SCALE GENOMIC DNA]</scope>
    <source>
        <strain evidence="2 3">Vaf18</strain>
    </source>
</reference>
<keyword evidence="1" id="KW-0732">Signal</keyword>
<evidence type="ECO:0000313" key="3">
    <source>
        <dbReference type="Proteomes" id="UP000094969"/>
    </source>
</evidence>
<protein>
    <recommendedName>
        <fullName evidence="4">Sulfur globule protein</fullName>
    </recommendedName>
</protein>